<reference evidence="8 9" key="1">
    <citation type="journal article" date="2021" name="Sci. Rep.">
        <title>The distribution of antibiotic resistance genes in chicken gut microbiota commensals.</title>
        <authorList>
            <person name="Juricova H."/>
            <person name="Matiasovicova J."/>
            <person name="Kubasova T."/>
            <person name="Cejkova D."/>
            <person name="Rychlik I."/>
        </authorList>
    </citation>
    <scope>NUCLEOTIDE SEQUENCE [LARGE SCALE GENOMIC DNA]</scope>
    <source>
        <strain evidence="8 9">An431b</strain>
    </source>
</reference>
<dbReference type="CDD" id="cd16393">
    <property type="entry name" value="SPO0J_N"/>
    <property type="match status" value="1"/>
</dbReference>
<comment type="similarity">
    <text evidence="1">Belongs to the ParB family.</text>
</comment>
<dbReference type="PROSITE" id="PS50943">
    <property type="entry name" value="HTH_CROC1"/>
    <property type="match status" value="1"/>
</dbReference>
<organism evidence="8 9">
    <name type="scientific">Anaerotignum lactatifermentans</name>
    <dbReference type="NCBI Taxonomy" id="160404"/>
    <lineage>
        <taxon>Bacteria</taxon>
        <taxon>Bacillati</taxon>
        <taxon>Bacillota</taxon>
        <taxon>Clostridia</taxon>
        <taxon>Lachnospirales</taxon>
        <taxon>Anaerotignaceae</taxon>
        <taxon>Anaerotignum</taxon>
    </lineage>
</organism>
<evidence type="ECO:0000256" key="2">
    <source>
        <dbReference type="ARBA" id="ARBA00022490"/>
    </source>
</evidence>
<dbReference type="InterPro" id="IPR003115">
    <property type="entry name" value="ParB_N"/>
</dbReference>
<dbReference type="InterPro" id="IPR004437">
    <property type="entry name" value="ParB/RepB/Spo0J"/>
</dbReference>
<keyword evidence="3" id="KW-0132">Cell division</keyword>
<dbReference type="Pfam" id="PF02195">
    <property type="entry name" value="ParB_N"/>
    <property type="match status" value="1"/>
</dbReference>
<dbReference type="PANTHER" id="PTHR33375:SF8">
    <property type="entry name" value="NUCLEOID OCCLUSION PROTEIN"/>
    <property type="match status" value="1"/>
</dbReference>
<comment type="caution">
    <text evidence="8">The sequence shown here is derived from an EMBL/GenBank/DDBJ whole genome shotgun (WGS) entry which is preliminary data.</text>
</comment>
<dbReference type="InterPro" id="IPR041468">
    <property type="entry name" value="HTH_ParB/Spo0J"/>
</dbReference>
<evidence type="ECO:0000256" key="6">
    <source>
        <dbReference type="ARBA" id="ARBA00023306"/>
    </source>
</evidence>
<evidence type="ECO:0000313" key="9">
    <source>
        <dbReference type="Proteomes" id="UP000729290"/>
    </source>
</evidence>
<dbReference type="NCBIfam" id="TIGR00180">
    <property type="entry name" value="parB_part"/>
    <property type="match status" value="1"/>
</dbReference>
<dbReference type="SMART" id="SM00470">
    <property type="entry name" value="ParB"/>
    <property type="match status" value="1"/>
</dbReference>
<evidence type="ECO:0000256" key="4">
    <source>
        <dbReference type="ARBA" id="ARBA00023125"/>
    </source>
</evidence>
<gene>
    <name evidence="8" type="primary">noc</name>
    <name evidence="8" type="ORF">H9X83_09130</name>
</gene>
<keyword evidence="9" id="KW-1185">Reference proteome</keyword>
<dbReference type="InterPro" id="IPR023705">
    <property type="entry name" value="Nucleoid_occlusion_protein"/>
</dbReference>
<evidence type="ECO:0000259" key="7">
    <source>
        <dbReference type="PROSITE" id="PS50943"/>
    </source>
</evidence>
<dbReference type="Proteomes" id="UP000729290">
    <property type="component" value="Unassembled WGS sequence"/>
</dbReference>
<dbReference type="RefSeq" id="WP_205134068.1">
    <property type="nucleotide sequence ID" value="NZ_JACSNT010000012.1"/>
</dbReference>
<accession>A0ABS2GAW8</accession>
<keyword evidence="4" id="KW-0238">DNA-binding</keyword>
<name>A0ABS2GAW8_9FIRM</name>
<dbReference type="PANTHER" id="PTHR33375">
    <property type="entry name" value="CHROMOSOME-PARTITIONING PROTEIN PARB-RELATED"/>
    <property type="match status" value="1"/>
</dbReference>
<dbReference type="InterPro" id="IPR050336">
    <property type="entry name" value="Chromosome_partition/occlusion"/>
</dbReference>
<dbReference type="NCBIfam" id="TIGR04285">
    <property type="entry name" value="nucleoid_noc"/>
    <property type="match status" value="1"/>
</dbReference>
<evidence type="ECO:0000256" key="3">
    <source>
        <dbReference type="ARBA" id="ARBA00022618"/>
    </source>
</evidence>
<sequence>MEALKFPDLRMKKEMSVCHLPLDKIRPNPYQPRKYFNRMALEELADSIAAYGLLQPITVRKMHNGYYELVAGERRLRAAEMAGLTLIPAMILQVGENESALLAFIENIQRQNLSFLEEAEGYRNLMEDYGMTQEELAEKLSKSQSFIANKLRLLRLEESVQRMLMDHHFTERHARALLRLPDEESRMTVLERMIREELNVRKTEELVEDTMERLRARTEEKPEQKEKRYVTDFRLFTNTIKQSVEVIRKAGMEVLYEDKAEEDGCEILIRIRKKEE</sequence>
<keyword evidence="6" id="KW-0131">Cell cycle</keyword>
<feature type="domain" description="HTH cro/C1-type" evidence="7">
    <location>
        <begin position="123"/>
        <end position="149"/>
    </location>
</feature>
<protein>
    <submittedName>
        <fullName evidence="8">Nucleoid occlusion protein</fullName>
    </submittedName>
</protein>
<dbReference type="Gene3D" id="1.10.10.2830">
    <property type="match status" value="1"/>
</dbReference>
<evidence type="ECO:0000256" key="5">
    <source>
        <dbReference type="ARBA" id="ARBA00023210"/>
    </source>
</evidence>
<keyword evidence="5" id="KW-0717">Septation</keyword>
<keyword evidence="2" id="KW-0963">Cytoplasm</keyword>
<dbReference type="InterPro" id="IPR036086">
    <property type="entry name" value="ParB/Sulfiredoxin_sf"/>
</dbReference>
<evidence type="ECO:0000256" key="1">
    <source>
        <dbReference type="ARBA" id="ARBA00006295"/>
    </source>
</evidence>
<dbReference type="SUPFAM" id="SSF110849">
    <property type="entry name" value="ParB/Sulfiredoxin"/>
    <property type="match status" value="1"/>
</dbReference>
<dbReference type="Gene3D" id="3.90.1530.30">
    <property type="match status" value="1"/>
</dbReference>
<dbReference type="EMBL" id="JACSNV010000012">
    <property type="protein sequence ID" value="MBM6878317.1"/>
    <property type="molecule type" value="Genomic_DNA"/>
</dbReference>
<proteinExistence type="inferred from homology"/>
<dbReference type="SUPFAM" id="SSF109709">
    <property type="entry name" value="KorB DNA-binding domain-like"/>
    <property type="match status" value="1"/>
</dbReference>
<dbReference type="InterPro" id="IPR001387">
    <property type="entry name" value="Cro/C1-type_HTH"/>
</dbReference>
<dbReference type="Pfam" id="PF17762">
    <property type="entry name" value="HTH_ParB"/>
    <property type="match status" value="1"/>
</dbReference>
<evidence type="ECO:0000313" key="8">
    <source>
        <dbReference type="EMBL" id="MBM6878317.1"/>
    </source>
</evidence>